<proteinExistence type="predicted"/>
<feature type="signal peptide" evidence="2">
    <location>
        <begin position="1"/>
        <end position="20"/>
    </location>
</feature>
<dbReference type="RefSeq" id="WP_070055146.1">
    <property type="nucleotide sequence ID" value="NZ_FVZF01000005.1"/>
</dbReference>
<dbReference type="Proteomes" id="UP000176009">
    <property type="component" value="Unassembled WGS sequence"/>
</dbReference>
<keyword evidence="1 2" id="KW-0732">Signal</keyword>
<name>A0A2N0TNJ1_9FLAO</name>
<protein>
    <recommendedName>
        <fullName evidence="3">Outer membrane protein beta-barrel domain-containing protein</fullName>
    </recommendedName>
</protein>
<accession>A0A2N0TNJ1</accession>
<dbReference type="Gene3D" id="2.40.160.60">
    <property type="entry name" value="Outer membrane protein transport protein (OMPP1/FadL/TodX)"/>
    <property type="match status" value="1"/>
</dbReference>
<keyword evidence="6" id="KW-1185">Reference proteome</keyword>
<feature type="chain" id="PRO_5014605635" description="Outer membrane protein beta-barrel domain-containing protein" evidence="2">
    <location>
        <begin position="21"/>
        <end position="210"/>
    </location>
</feature>
<evidence type="ECO:0000313" key="7">
    <source>
        <dbReference type="Proteomes" id="UP000232533"/>
    </source>
</evidence>
<evidence type="ECO:0000256" key="2">
    <source>
        <dbReference type="SAM" id="SignalP"/>
    </source>
</evidence>
<gene>
    <name evidence="5" type="ORF">APR40_05045</name>
    <name evidence="4" type="ORF">BHS39_05045</name>
</gene>
<evidence type="ECO:0000313" key="6">
    <source>
        <dbReference type="Proteomes" id="UP000176009"/>
    </source>
</evidence>
<organism evidence="5 7">
    <name type="scientific">Salegentibacter salarius</name>
    <dbReference type="NCBI Taxonomy" id="435906"/>
    <lineage>
        <taxon>Bacteria</taxon>
        <taxon>Pseudomonadati</taxon>
        <taxon>Bacteroidota</taxon>
        <taxon>Flavobacteriia</taxon>
        <taxon>Flavobacteriales</taxon>
        <taxon>Flavobacteriaceae</taxon>
        <taxon>Salegentibacter</taxon>
    </lineage>
</organism>
<reference evidence="5 7" key="1">
    <citation type="submission" date="2015-10" db="EMBL/GenBank/DDBJ databases">
        <title>Draft genome sequence of Salegentibacter salinarum KCTC 12975.</title>
        <authorList>
            <person name="Lin W."/>
            <person name="Zheng Q."/>
        </authorList>
    </citation>
    <scope>NUCLEOTIDE SEQUENCE [LARGE SCALE GENOMIC DNA]</scope>
    <source>
        <strain evidence="5 7">KCTC 12974</strain>
    </source>
</reference>
<feature type="domain" description="Outer membrane protein beta-barrel" evidence="3">
    <location>
        <begin position="9"/>
        <end position="192"/>
    </location>
</feature>
<dbReference type="InterPro" id="IPR011250">
    <property type="entry name" value="OMP/PagP_B-barrel"/>
</dbReference>
<comment type="caution">
    <text evidence="5">The sequence shown here is derived from an EMBL/GenBank/DDBJ whole genome shotgun (WGS) entry which is preliminary data.</text>
</comment>
<sequence>MNKILLVFTLFSLFSFNSQAQDNYFPIKEKTLSIGGGASIRLNQTDYEAALSREVFALNLRPNVGYAIGENLMLGVGLGYSYNETTTDDSVNNRDQTANGVGVFPFIRKYFNINNRFALDLTGELGYEHSWGTNYTVGEGYESTANRFEASIRPGISYFVSDHIALNAQLGGIFYQHTSRKVNGELDTRYNSLVASLQMEQFYFGINFFL</sequence>
<dbReference type="Pfam" id="PF13505">
    <property type="entry name" value="OMP_b-brl"/>
    <property type="match status" value="1"/>
</dbReference>
<evidence type="ECO:0000259" key="3">
    <source>
        <dbReference type="Pfam" id="PF13505"/>
    </source>
</evidence>
<reference evidence="4 6" key="2">
    <citation type="submission" date="2016-09" db="EMBL/GenBank/DDBJ databases">
        <title>Genome Sequence of Salegentibacter salarius,Isolated from a Marine Solar Saltern of the Yellow Sea in South Korea.</title>
        <authorList>
            <person name="Zheng Q."/>
            <person name="Liu Y."/>
        </authorList>
    </citation>
    <scope>NUCLEOTIDE SEQUENCE [LARGE SCALE GENOMIC DNA]</scope>
    <source>
        <strain evidence="4 6">KCTC 12974</strain>
    </source>
</reference>
<evidence type="ECO:0000313" key="5">
    <source>
        <dbReference type="EMBL" id="PKD16290.1"/>
    </source>
</evidence>
<evidence type="ECO:0000256" key="1">
    <source>
        <dbReference type="ARBA" id="ARBA00022729"/>
    </source>
</evidence>
<dbReference type="InterPro" id="IPR027385">
    <property type="entry name" value="Beta-barrel_OMP"/>
</dbReference>
<dbReference type="OrthoDB" id="945117at2"/>
<dbReference type="SUPFAM" id="SSF56925">
    <property type="entry name" value="OMPA-like"/>
    <property type="match status" value="1"/>
</dbReference>
<dbReference type="Proteomes" id="UP000232533">
    <property type="component" value="Unassembled WGS sequence"/>
</dbReference>
<evidence type="ECO:0000313" key="4">
    <source>
        <dbReference type="EMBL" id="OEY71500.1"/>
    </source>
</evidence>
<dbReference type="EMBL" id="LKTR01000054">
    <property type="protein sequence ID" value="PKD16290.1"/>
    <property type="molecule type" value="Genomic_DNA"/>
</dbReference>
<dbReference type="AlphaFoldDB" id="A0A2N0TNJ1"/>
<dbReference type="EMBL" id="MJBR01000049">
    <property type="protein sequence ID" value="OEY71500.1"/>
    <property type="molecule type" value="Genomic_DNA"/>
</dbReference>